<gene>
    <name evidence="2" type="ORF">LITE_LOCUS45546</name>
</gene>
<feature type="compositionally biased region" description="Polar residues" evidence="1">
    <location>
        <begin position="63"/>
        <end position="75"/>
    </location>
</feature>
<feature type="compositionally biased region" description="Basic and acidic residues" evidence="1">
    <location>
        <begin position="46"/>
        <end position="57"/>
    </location>
</feature>
<evidence type="ECO:0000313" key="3">
    <source>
        <dbReference type="Proteomes" id="UP001154282"/>
    </source>
</evidence>
<dbReference type="Proteomes" id="UP001154282">
    <property type="component" value="Unassembled WGS sequence"/>
</dbReference>
<organism evidence="2 3">
    <name type="scientific">Linum tenue</name>
    <dbReference type="NCBI Taxonomy" id="586396"/>
    <lineage>
        <taxon>Eukaryota</taxon>
        <taxon>Viridiplantae</taxon>
        <taxon>Streptophyta</taxon>
        <taxon>Embryophyta</taxon>
        <taxon>Tracheophyta</taxon>
        <taxon>Spermatophyta</taxon>
        <taxon>Magnoliopsida</taxon>
        <taxon>eudicotyledons</taxon>
        <taxon>Gunneridae</taxon>
        <taxon>Pentapetalae</taxon>
        <taxon>rosids</taxon>
        <taxon>fabids</taxon>
        <taxon>Malpighiales</taxon>
        <taxon>Linaceae</taxon>
        <taxon>Linum</taxon>
    </lineage>
</organism>
<keyword evidence="3" id="KW-1185">Reference proteome</keyword>
<evidence type="ECO:0000256" key="1">
    <source>
        <dbReference type="SAM" id="MobiDB-lite"/>
    </source>
</evidence>
<name>A0AAV0QZM8_9ROSI</name>
<evidence type="ECO:0000313" key="2">
    <source>
        <dbReference type="EMBL" id="CAI0550460.1"/>
    </source>
</evidence>
<protein>
    <submittedName>
        <fullName evidence="2">Uncharacterized protein</fullName>
    </submittedName>
</protein>
<dbReference type="AlphaFoldDB" id="A0AAV0QZM8"/>
<proteinExistence type="predicted"/>
<dbReference type="EMBL" id="CAMGYJ010000010">
    <property type="protein sequence ID" value="CAI0550460.1"/>
    <property type="molecule type" value="Genomic_DNA"/>
</dbReference>
<comment type="caution">
    <text evidence="2">The sequence shown here is derived from an EMBL/GenBank/DDBJ whole genome shotgun (WGS) entry which is preliminary data.</text>
</comment>
<reference evidence="2" key="1">
    <citation type="submission" date="2022-08" db="EMBL/GenBank/DDBJ databases">
        <authorList>
            <person name="Gutierrez-Valencia J."/>
        </authorList>
    </citation>
    <scope>NUCLEOTIDE SEQUENCE</scope>
</reference>
<feature type="region of interest" description="Disordered" evidence="1">
    <location>
        <begin position="46"/>
        <end position="83"/>
    </location>
</feature>
<sequence>MAGDDEINLNESKRVVPLNTWAIISNFKLAYNLLRRRDGGSFNREFSEIEREGRGEEIGGGEPQSQIRYNPSPSSRFPPPKEL</sequence>
<accession>A0AAV0QZM8</accession>